<feature type="transmembrane region" description="Helical" evidence="1">
    <location>
        <begin position="75"/>
        <end position="103"/>
    </location>
</feature>
<keyword evidence="1" id="KW-0472">Membrane</keyword>
<gene>
    <name evidence="2" type="ORF">g.50267</name>
</gene>
<keyword evidence="1" id="KW-1133">Transmembrane helix</keyword>
<proteinExistence type="predicted"/>
<dbReference type="EMBL" id="GEBQ01011393">
    <property type="protein sequence ID" value="JAT28584.1"/>
    <property type="molecule type" value="Transcribed_RNA"/>
</dbReference>
<protein>
    <submittedName>
        <fullName evidence="2">Uncharacterized protein</fullName>
    </submittedName>
</protein>
<keyword evidence="1" id="KW-0812">Transmembrane</keyword>
<name>A0A1B6LYA3_9HEMI</name>
<evidence type="ECO:0000256" key="1">
    <source>
        <dbReference type="SAM" id="Phobius"/>
    </source>
</evidence>
<dbReference type="AlphaFoldDB" id="A0A1B6LYA3"/>
<organism evidence="2">
    <name type="scientific">Graphocephala atropunctata</name>
    <dbReference type="NCBI Taxonomy" id="36148"/>
    <lineage>
        <taxon>Eukaryota</taxon>
        <taxon>Metazoa</taxon>
        <taxon>Ecdysozoa</taxon>
        <taxon>Arthropoda</taxon>
        <taxon>Hexapoda</taxon>
        <taxon>Insecta</taxon>
        <taxon>Pterygota</taxon>
        <taxon>Neoptera</taxon>
        <taxon>Paraneoptera</taxon>
        <taxon>Hemiptera</taxon>
        <taxon>Auchenorrhyncha</taxon>
        <taxon>Membracoidea</taxon>
        <taxon>Cicadellidae</taxon>
        <taxon>Cicadellinae</taxon>
        <taxon>Cicadellini</taxon>
        <taxon>Graphocephala</taxon>
    </lineage>
</organism>
<reference evidence="2" key="1">
    <citation type="submission" date="2015-11" db="EMBL/GenBank/DDBJ databases">
        <title>De novo transcriptome assembly of four potential Pierce s Disease insect vectors from Arizona vineyards.</title>
        <authorList>
            <person name="Tassone E.E."/>
        </authorList>
    </citation>
    <scope>NUCLEOTIDE SEQUENCE</scope>
</reference>
<sequence>MDPERGLDFDEDEVDIEDELNTEDETDYEVMMDHFLEDETSYEDEMDSENEFDTENDMDAEDLTYVDILGVLMEIIILFFDFILISAILGTCIFLLVLLAMYIQQIIIPIPEITDQKMTANAEENNHYTVEPHLYLREDVNIFEIGQYHVWWP</sequence>
<accession>A0A1B6LYA3</accession>
<evidence type="ECO:0000313" key="2">
    <source>
        <dbReference type="EMBL" id="JAT28584.1"/>
    </source>
</evidence>